<reference evidence="1 2" key="1">
    <citation type="journal article" date="2023" name="Nucleic Acids Res.">
        <title>The hologenome of Daphnia magna reveals possible DNA methylation and microbiome-mediated evolution of the host genome.</title>
        <authorList>
            <person name="Chaturvedi A."/>
            <person name="Li X."/>
            <person name="Dhandapani V."/>
            <person name="Marshall H."/>
            <person name="Kissane S."/>
            <person name="Cuenca-Cambronero M."/>
            <person name="Asole G."/>
            <person name="Calvet F."/>
            <person name="Ruiz-Romero M."/>
            <person name="Marangio P."/>
            <person name="Guigo R."/>
            <person name="Rago D."/>
            <person name="Mirbahai L."/>
            <person name="Eastwood N."/>
            <person name="Colbourne J.K."/>
            <person name="Zhou J."/>
            <person name="Mallon E."/>
            <person name="Orsini L."/>
        </authorList>
    </citation>
    <scope>NUCLEOTIDE SEQUENCE [LARGE SCALE GENOMIC DNA]</scope>
    <source>
        <strain evidence="1">LRV0_1</strain>
    </source>
</reference>
<keyword evidence="2" id="KW-1185">Reference proteome</keyword>
<accession>A0ABQ9ZUC2</accession>
<comment type="caution">
    <text evidence="1">The sequence shown here is derived from an EMBL/GenBank/DDBJ whole genome shotgun (WGS) entry which is preliminary data.</text>
</comment>
<evidence type="ECO:0000313" key="1">
    <source>
        <dbReference type="EMBL" id="KAK4016484.1"/>
    </source>
</evidence>
<evidence type="ECO:0000313" key="2">
    <source>
        <dbReference type="Proteomes" id="UP001234178"/>
    </source>
</evidence>
<gene>
    <name evidence="1" type="ORF">OUZ56_031440</name>
</gene>
<proteinExistence type="predicted"/>
<dbReference type="Proteomes" id="UP001234178">
    <property type="component" value="Unassembled WGS sequence"/>
</dbReference>
<protein>
    <submittedName>
        <fullName evidence="1">Uncharacterized protein</fullName>
    </submittedName>
</protein>
<dbReference type="EMBL" id="JAOYFB010000005">
    <property type="protein sequence ID" value="KAK4016484.1"/>
    <property type="molecule type" value="Genomic_DNA"/>
</dbReference>
<name>A0ABQ9ZUC2_9CRUS</name>
<sequence length="79" mass="9075">MSHWERCQARLKTKALDSEEVQLFYALDCTRPYFPKAVAIGLFRVDDMQDISTGPENYSIQDRTSYFALNFHINAAVGI</sequence>
<organism evidence="1 2">
    <name type="scientific">Daphnia magna</name>
    <dbReference type="NCBI Taxonomy" id="35525"/>
    <lineage>
        <taxon>Eukaryota</taxon>
        <taxon>Metazoa</taxon>
        <taxon>Ecdysozoa</taxon>
        <taxon>Arthropoda</taxon>
        <taxon>Crustacea</taxon>
        <taxon>Branchiopoda</taxon>
        <taxon>Diplostraca</taxon>
        <taxon>Cladocera</taxon>
        <taxon>Anomopoda</taxon>
        <taxon>Daphniidae</taxon>
        <taxon>Daphnia</taxon>
    </lineage>
</organism>